<dbReference type="STRING" id="519424.AZF04_13080"/>
<proteinExistence type="predicted"/>
<keyword evidence="1" id="KW-0472">Membrane</keyword>
<keyword evidence="1" id="KW-1133">Transmembrane helix</keyword>
<feature type="transmembrane region" description="Helical" evidence="1">
    <location>
        <begin position="21"/>
        <end position="43"/>
    </location>
</feature>
<keyword evidence="3" id="KW-1185">Reference proteome</keyword>
<organism evidence="2 3">
    <name type="scientific">Alkalihalobacillus trypoxylicola</name>
    <dbReference type="NCBI Taxonomy" id="519424"/>
    <lineage>
        <taxon>Bacteria</taxon>
        <taxon>Bacillati</taxon>
        <taxon>Bacillota</taxon>
        <taxon>Bacilli</taxon>
        <taxon>Bacillales</taxon>
        <taxon>Bacillaceae</taxon>
        <taxon>Alkalihalobacillus</taxon>
    </lineage>
</organism>
<evidence type="ECO:0000313" key="3">
    <source>
        <dbReference type="Proteomes" id="UP000075806"/>
    </source>
</evidence>
<keyword evidence="1" id="KW-0812">Transmembrane</keyword>
<feature type="transmembrane region" description="Helical" evidence="1">
    <location>
        <begin position="55"/>
        <end position="80"/>
    </location>
</feature>
<dbReference type="EMBL" id="LTAO01000039">
    <property type="protein sequence ID" value="KYG26014.1"/>
    <property type="molecule type" value="Genomic_DNA"/>
</dbReference>
<protein>
    <submittedName>
        <fullName evidence="2">Uncharacterized protein</fullName>
    </submittedName>
</protein>
<gene>
    <name evidence="2" type="ORF">AZF04_13080</name>
</gene>
<dbReference type="Proteomes" id="UP000075806">
    <property type="component" value="Unassembled WGS sequence"/>
</dbReference>
<dbReference type="OrthoDB" id="2971137at2"/>
<accession>A0A162CQG3</accession>
<reference evidence="2" key="1">
    <citation type="submission" date="2016-02" db="EMBL/GenBank/DDBJ databases">
        <title>Genome sequence of Bacillus trypoxylicola KCTC 13244(T).</title>
        <authorList>
            <person name="Jeong H."/>
            <person name="Park S.-H."/>
            <person name="Choi S.-K."/>
        </authorList>
    </citation>
    <scope>NUCLEOTIDE SEQUENCE [LARGE SCALE GENOMIC DNA]</scope>
    <source>
        <strain evidence="2">KCTC 13244</strain>
    </source>
</reference>
<dbReference type="AlphaFoldDB" id="A0A162CQG3"/>
<feature type="transmembrane region" description="Helical" evidence="1">
    <location>
        <begin position="101"/>
        <end position="121"/>
    </location>
</feature>
<comment type="caution">
    <text evidence="2">The sequence shown here is derived from an EMBL/GenBank/DDBJ whole genome shotgun (WGS) entry which is preliminary data.</text>
</comment>
<evidence type="ECO:0000256" key="1">
    <source>
        <dbReference type="SAM" id="Phobius"/>
    </source>
</evidence>
<sequence>MSDDDQAMSLLKTSTRKSFRLSVIIPIVFFIAGLGSILGAVFLSSTSEEANRNLMIGLSIGFSIILIFYLINWFFCLSFLREIKHLEIKDSKLQKLIDLSRYCCILFMIPLTFFIGLVGFYKVNQFAEGKVQRGSLDQILYKFLIEKR</sequence>
<evidence type="ECO:0000313" key="2">
    <source>
        <dbReference type="EMBL" id="KYG26014.1"/>
    </source>
</evidence>
<name>A0A162CQG3_9BACI</name>
<dbReference type="RefSeq" id="WP_061950193.1">
    <property type="nucleotide sequence ID" value="NZ_LTAO01000039.1"/>
</dbReference>